<dbReference type="EMBL" id="CP003190">
    <property type="protein sequence ID" value="AGL85853.1"/>
    <property type="molecule type" value="Genomic_DNA"/>
</dbReference>
<dbReference type="HOGENOM" id="CLU_121976_2_1_6"/>
<sequence>MGTKRYFREFGLALLAYIACVLLSSHWLADMNPGPGKIALALVPVIPMVAMALAVMRQLRRMDELARRIQLEALGLSFVCTALITFSYGFLETAGLPRLSMFYVWPVMGLVWALATVAGVRRYR</sequence>
<evidence type="ECO:0000256" key="1">
    <source>
        <dbReference type="SAM" id="Phobius"/>
    </source>
</evidence>
<reference evidence="3" key="1">
    <citation type="journal article" date="2014" name="Genome Announc.">
        <title>Full-genome sequence of the plant growth-promoting bacterium Pseudomonas protegens CHA0.</title>
        <authorList>
            <person name="Jousset A."/>
            <person name="Schuldes J."/>
            <person name="Keel C."/>
            <person name="Maurhofer M."/>
            <person name="Daniel R."/>
            <person name="Scheu S."/>
            <person name="Thuermer A."/>
        </authorList>
    </citation>
    <scope>NUCLEOTIDE SEQUENCE [LARGE SCALE GENOMIC DNA]</scope>
    <source>
        <strain evidence="3">DSM 19095 / LMG 27888 / CFBP 6595 / CHA0</strain>
    </source>
</reference>
<keyword evidence="1" id="KW-1133">Transmembrane helix</keyword>
<evidence type="ECO:0000313" key="2">
    <source>
        <dbReference type="EMBL" id="AGL85853.1"/>
    </source>
</evidence>
<protein>
    <recommendedName>
        <fullName evidence="4">Transmembrane protein</fullName>
    </recommendedName>
</protein>
<dbReference type="AlphaFoldDB" id="A0A2C9EQB3"/>
<evidence type="ECO:0008006" key="4">
    <source>
        <dbReference type="Google" id="ProtNLM"/>
    </source>
</evidence>
<feature type="transmembrane region" description="Helical" evidence="1">
    <location>
        <begin position="102"/>
        <end position="120"/>
    </location>
</feature>
<dbReference type="GeneID" id="57477097"/>
<dbReference type="RefSeq" id="WP_015636376.1">
    <property type="nucleotide sequence ID" value="NC_021237.1"/>
</dbReference>
<name>A0A2C9EQB3_PSEPH</name>
<feature type="transmembrane region" description="Helical" evidence="1">
    <location>
        <begin position="12"/>
        <end position="29"/>
    </location>
</feature>
<proteinExistence type="predicted"/>
<dbReference type="eggNOG" id="ENOG5032YPN">
    <property type="taxonomic scope" value="Bacteria"/>
</dbReference>
<keyword evidence="1" id="KW-0812">Transmembrane</keyword>
<dbReference type="Proteomes" id="UP000013940">
    <property type="component" value="Chromosome"/>
</dbReference>
<feature type="transmembrane region" description="Helical" evidence="1">
    <location>
        <begin position="71"/>
        <end position="90"/>
    </location>
</feature>
<evidence type="ECO:0000313" key="3">
    <source>
        <dbReference type="Proteomes" id="UP000013940"/>
    </source>
</evidence>
<organism evidence="2 3">
    <name type="scientific">Pseudomonas protegens (strain DSM 19095 / LMG 27888 / CFBP 6595 / CHA0)</name>
    <dbReference type="NCBI Taxonomy" id="1124983"/>
    <lineage>
        <taxon>Bacteria</taxon>
        <taxon>Pseudomonadati</taxon>
        <taxon>Pseudomonadota</taxon>
        <taxon>Gammaproteobacteria</taxon>
        <taxon>Pseudomonadales</taxon>
        <taxon>Pseudomonadaceae</taxon>
        <taxon>Pseudomonas</taxon>
    </lineage>
</organism>
<gene>
    <name evidence="2" type="ORF">PFLCHA0_c40890</name>
</gene>
<dbReference type="KEGG" id="pprc:PFLCHA0_c40890"/>
<keyword evidence="1" id="KW-0472">Membrane</keyword>
<accession>A0A2C9EQB3</accession>
<feature type="transmembrane region" description="Helical" evidence="1">
    <location>
        <begin position="41"/>
        <end position="59"/>
    </location>
</feature>